<proteinExistence type="predicted"/>
<gene>
    <name evidence="1" type="ORF">AVDCRST_MAG85-3413</name>
</gene>
<sequence>MTEILPAPPKVFEASSSSVGADGSWLTGASLTAPMLTLVASLSVFAPPLPVWPRSLMVAAMESEPLKLGLGA</sequence>
<protein>
    <submittedName>
        <fullName evidence="1">Uncharacterized protein</fullName>
    </submittedName>
</protein>
<dbReference type="AlphaFoldDB" id="A0A6J4TND3"/>
<evidence type="ECO:0000313" key="1">
    <source>
        <dbReference type="EMBL" id="CAA9527979.1"/>
    </source>
</evidence>
<name>A0A6J4TND3_9ACTN</name>
<organism evidence="1">
    <name type="scientific">uncultured Solirubrobacteraceae bacterium</name>
    <dbReference type="NCBI Taxonomy" id="1162706"/>
    <lineage>
        <taxon>Bacteria</taxon>
        <taxon>Bacillati</taxon>
        <taxon>Actinomycetota</taxon>
        <taxon>Thermoleophilia</taxon>
        <taxon>Solirubrobacterales</taxon>
        <taxon>Solirubrobacteraceae</taxon>
        <taxon>environmental samples</taxon>
    </lineage>
</organism>
<accession>A0A6J4TND3</accession>
<dbReference type="EMBL" id="CADCVT010000375">
    <property type="protein sequence ID" value="CAA9527979.1"/>
    <property type="molecule type" value="Genomic_DNA"/>
</dbReference>
<reference evidence="1" key="1">
    <citation type="submission" date="2020-02" db="EMBL/GenBank/DDBJ databases">
        <authorList>
            <person name="Meier V. D."/>
        </authorList>
    </citation>
    <scope>NUCLEOTIDE SEQUENCE</scope>
    <source>
        <strain evidence="1">AVDCRST_MAG85</strain>
    </source>
</reference>